<keyword evidence="1" id="KW-0547">Nucleotide-binding</keyword>
<name>A0A9J6PFK6_9PROT</name>
<keyword evidence="1" id="KW-0067">ATP-binding</keyword>
<proteinExistence type="predicted"/>
<dbReference type="EMBL" id="JAMZFT010000002">
    <property type="protein sequence ID" value="MCP1336608.1"/>
    <property type="molecule type" value="Genomic_DNA"/>
</dbReference>
<evidence type="ECO:0000313" key="2">
    <source>
        <dbReference type="Proteomes" id="UP001055804"/>
    </source>
</evidence>
<dbReference type="GO" id="GO:0005524">
    <property type="term" value="F:ATP binding"/>
    <property type="evidence" value="ECO:0007669"/>
    <property type="project" value="UniProtKB-KW"/>
</dbReference>
<dbReference type="AlphaFoldDB" id="A0A9J6PFK6"/>
<gene>
    <name evidence="1" type="ORF">NJQ99_09340</name>
</gene>
<comment type="caution">
    <text evidence="1">The sequence shown here is derived from an EMBL/GenBank/DDBJ whole genome shotgun (WGS) entry which is preliminary data.</text>
</comment>
<dbReference type="Proteomes" id="UP001055804">
    <property type="component" value="Unassembled WGS sequence"/>
</dbReference>
<protein>
    <submittedName>
        <fullName evidence="1">ATP-binding protein</fullName>
    </submittedName>
</protein>
<accession>A0A9J6PFK6</accession>
<keyword evidence="2" id="KW-1185">Reference proteome</keyword>
<evidence type="ECO:0000313" key="1">
    <source>
        <dbReference type="EMBL" id="MCP1336608.1"/>
    </source>
</evidence>
<reference evidence="1" key="1">
    <citation type="submission" date="2022-06" db="EMBL/GenBank/DDBJ databases">
        <title>Isolation and Genomics of Futiania mangrovii gen. nov., sp. nov., a Rare and Metabolically-versatile member in the Class Alphaproteobacteria.</title>
        <authorList>
            <person name="Liu L."/>
            <person name="Huang W.-C."/>
            <person name="Pan J."/>
            <person name="Li J."/>
            <person name="Huang Y."/>
            <person name="Du H."/>
            <person name="Liu Y."/>
            <person name="Li M."/>
        </authorList>
    </citation>
    <scope>NUCLEOTIDE SEQUENCE</scope>
    <source>
        <strain evidence="1">FT118</strain>
    </source>
</reference>
<dbReference type="InterPro" id="IPR027417">
    <property type="entry name" value="P-loop_NTPase"/>
</dbReference>
<sequence length="135" mass="14512">MSDAASGTSPVIFVVSKGSGAEHAAEQAATTLKRQLYRTTGADLIAPYAGETSRRVEHQIEIARRDDAILLVQRADPLFGPRVPERLDESEPMMDGRSIARRFAEAGVPVVFALSSEELADSATFGTGWTVLHAD</sequence>
<dbReference type="RefSeq" id="WP_269332560.1">
    <property type="nucleotide sequence ID" value="NZ_JAMZFT010000002.1"/>
</dbReference>
<organism evidence="1 2">
    <name type="scientific">Futiania mangrovi</name>
    <dbReference type="NCBI Taxonomy" id="2959716"/>
    <lineage>
        <taxon>Bacteria</taxon>
        <taxon>Pseudomonadati</taxon>
        <taxon>Pseudomonadota</taxon>
        <taxon>Alphaproteobacteria</taxon>
        <taxon>Futianiales</taxon>
        <taxon>Futianiaceae</taxon>
        <taxon>Futiania</taxon>
    </lineage>
</organism>
<dbReference type="Gene3D" id="3.40.50.300">
    <property type="entry name" value="P-loop containing nucleotide triphosphate hydrolases"/>
    <property type="match status" value="1"/>
</dbReference>